<sequence>MLRLLIDTSVWLNIAKRRDGQQIIVPLRLLLSQKKIELLVPSLILDEFDRNRPRAEAATSTSVRERFRVLRQDLQDYGDDEAQRWIAEMSHQIPYVSARSLQNFSEISDLLRVGTQLPSRDAEHAAVVRRGLEKRAPLHLDKNSVADALLVEQYATALGAGSGEDQYVFATANYIDFSVPKGDRRQPHDDIANLFTASNSHYVYDVDGLVKVLGEKLGSDYLDEADDVEFIQNASETRSLADILTAEHEFFDKIWYGRSVIREELHPEKHSELPESIKEGMMAARKRVEDTYGLESLPPVDDWEWGFMHGKLSALRWVLGEEWDFLDT</sequence>
<evidence type="ECO:0000259" key="1">
    <source>
        <dbReference type="Pfam" id="PF16289"/>
    </source>
</evidence>
<dbReference type="RefSeq" id="WP_194048772.1">
    <property type="nucleotide sequence ID" value="NZ_CP063373.1"/>
</dbReference>
<dbReference type="AlphaFoldDB" id="A0A7M2SX16"/>
<name>A0A7M2SX16_9ACTN</name>
<dbReference type="EMBL" id="CP063373">
    <property type="protein sequence ID" value="QOV40185.1"/>
    <property type="molecule type" value="Genomic_DNA"/>
</dbReference>
<dbReference type="KEGG" id="sfeu:IM697_18355"/>
<gene>
    <name evidence="2" type="ORF">IM697_18355</name>
</gene>
<evidence type="ECO:0000313" key="3">
    <source>
        <dbReference type="Proteomes" id="UP000594205"/>
    </source>
</evidence>
<reference evidence="2 3" key="1">
    <citation type="submission" date="2020-10" db="EMBL/GenBank/DDBJ databases">
        <title>Streptomyces ferrugineus complate genome analysis.</title>
        <authorList>
            <person name="Anwar N."/>
        </authorList>
    </citation>
    <scope>NUCLEOTIDE SEQUENCE [LARGE SCALE GENOMIC DNA]</scope>
    <source>
        <strain evidence="2 3">CCTCC AA2014009</strain>
    </source>
</reference>
<accession>A0A7M2SX16</accession>
<keyword evidence="3" id="KW-1185">Reference proteome</keyword>
<proteinExistence type="predicted"/>
<protein>
    <submittedName>
        <fullName evidence="2">DUF4935 domain-containing protein</fullName>
    </submittedName>
</protein>
<feature type="domain" description="DUF4935" evidence="1">
    <location>
        <begin position="5"/>
        <end position="177"/>
    </location>
</feature>
<dbReference type="InterPro" id="IPR032557">
    <property type="entry name" value="DUF4935"/>
</dbReference>
<dbReference type="Pfam" id="PF16289">
    <property type="entry name" value="PIN_12"/>
    <property type="match status" value="1"/>
</dbReference>
<evidence type="ECO:0000313" key="2">
    <source>
        <dbReference type="EMBL" id="QOV40185.1"/>
    </source>
</evidence>
<dbReference type="Proteomes" id="UP000594205">
    <property type="component" value="Chromosome"/>
</dbReference>
<organism evidence="2 3">
    <name type="scientific">Streptomyces ferrugineus</name>
    <dbReference type="NCBI Taxonomy" id="1413221"/>
    <lineage>
        <taxon>Bacteria</taxon>
        <taxon>Bacillati</taxon>
        <taxon>Actinomycetota</taxon>
        <taxon>Actinomycetes</taxon>
        <taxon>Kitasatosporales</taxon>
        <taxon>Streptomycetaceae</taxon>
        <taxon>Streptomyces</taxon>
    </lineage>
</organism>